<name>A0ABD0J8V7_9CAEN</name>
<dbReference type="EMBL" id="JACVVK020000557">
    <property type="protein sequence ID" value="KAK7466531.1"/>
    <property type="molecule type" value="Genomic_DNA"/>
</dbReference>
<accession>A0ABD0J8V7</accession>
<reference evidence="1 2" key="1">
    <citation type="journal article" date="2023" name="Sci. Data">
        <title>Genome assembly of the Korean intertidal mud-creeper Batillaria attramentaria.</title>
        <authorList>
            <person name="Patra A.K."/>
            <person name="Ho P.T."/>
            <person name="Jun S."/>
            <person name="Lee S.J."/>
            <person name="Kim Y."/>
            <person name="Won Y.J."/>
        </authorList>
    </citation>
    <scope>NUCLEOTIDE SEQUENCE [LARGE SCALE GENOMIC DNA]</scope>
    <source>
        <strain evidence="1">Wonlab-2016</strain>
    </source>
</reference>
<proteinExistence type="predicted"/>
<keyword evidence="2" id="KW-1185">Reference proteome</keyword>
<dbReference type="AlphaFoldDB" id="A0ABD0J8V7"/>
<comment type="caution">
    <text evidence="1">The sequence shown here is derived from an EMBL/GenBank/DDBJ whole genome shotgun (WGS) entry which is preliminary data.</text>
</comment>
<gene>
    <name evidence="1" type="ORF">BaRGS_00037381</name>
</gene>
<evidence type="ECO:0000313" key="1">
    <source>
        <dbReference type="EMBL" id="KAK7466531.1"/>
    </source>
</evidence>
<dbReference type="Proteomes" id="UP001519460">
    <property type="component" value="Unassembled WGS sequence"/>
</dbReference>
<evidence type="ECO:0000313" key="2">
    <source>
        <dbReference type="Proteomes" id="UP001519460"/>
    </source>
</evidence>
<protein>
    <submittedName>
        <fullName evidence="1">Uncharacterized protein</fullName>
    </submittedName>
</protein>
<organism evidence="1 2">
    <name type="scientific">Batillaria attramentaria</name>
    <dbReference type="NCBI Taxonomy" id="370345"/>
    <lineage>
        <taxon>Eukaryota</taxon>
        <taxon>Metazoa</taxon>
        <taxon>Spiralia</taxon>
        <taxon>Lophotrochozoa</taxon>
        <taxon>Mollusca</taxon>
        <taxon>Gastropoda</taxon>
        <taxon>Caenogastropoda</taxon>
        <taxon>Sorbeoconcha</taxon>
        <taxon>Cerithioidea</taxon>
        <taxon>Batillariidae</taxon>
        <taxon>Batillaria</taxon>
    </lineage>
</organism>
<feature type="non-terminal residue" evidence="1">
    <location>
        <position position="71"/>
    </location>
</feature>
<sequence length="71" mass="7496">MSLRACAVTNRNQRGITGAPGGLQPAESLLYSGQVNVFWLSLLVACLGSSSIHPFAHAHEPTGTSECSREL</sequence>